<evidence type="ECO:0000313" key="9">
    <source>
        <dbReference type="Proteomes" id="UP000236173"/>
    </source>
</evidence>
<comment type="caution">
    <text evidence="8">The sequence shown here is derived from an EMBL/GenBank/DDBJ whole genome shotgun (WGS) entry which is preliminary data.</text>
</comment>
<dbReference type="InterPro" id="IPR013149">
    <property type="entry name" value="ADH-like_C"/>
</dbReference>
<keyword evidence="5 8" id="KW-0560">Oxidoreductase</keyword>
<dbReference type="Proteomes" id="UP000236173">
    <property type="component" value="Unassembled WGS sequence"/>
</dbReference>
<comment type="similarity">
    <text evidence="2">Belongs to the zinc-containing alcohol dehydrogenase family.</text>
</comment>
<evidence type="ECO:0000256" key="2">
    <source>
        <dbReference type="ARBA" id="ARBA00008072"/>
    </source>
</evidence>
<dbReference type="InterPro" id="IPR013154">
    <property type="entry name" value="ADH-like_N"/>
</dbReference>
<dbReference type="GO" id="GO:0046872">
    <property type="term" value="F:metal ion binding"/>
    <property type="evidence" value="ECO:0007669"/>
    <property type="project" value="UniProtKB-KW"/>
</dbReference>
<dbReference type="EC" id="1.1.1.306" evidence="8"/>
<evidence type="ECO:0000256" key="1">
    <source>
        <dbReference type="ARBA" id="ARBA00001947"/>
    </source>
</evidence>
<keyword evidence="3" id="KW-0479">Metal-binding</keyword>
<dbReference type="PANTHER" id="PTHR43350">
    <property type="entry name" value="NAD-DEPENDENT ALCOHOL DEHYDROGENASE"/>
    <property type="match status" value="1"/>
</dbReference>
<dbReference type="SUPFAM" id="SSF50129">
    <property type="entry name" value="GroES-like"/>
    <property type="match status" value="1"/>
</dbReference>
<dbReference type="InterPro" id="IPR036291">
    <property type="entry name" value="NAD(P)-bd_dom_sf"/>
</dbReference>
<dbReference type="GO" id="GO:0050607">
    <property type="term" value="F:mycothiol-dependent formaldehyde dehydrogenase activity"/>
    <property type="evidence" value="ECO:0007669"/>
    <property type="project" value="UniProtKB-EC"/>
</dbReference>
<dbReference type="AlphaFoldDB" id="A0A2H5XE42"/>
<evidence type="ECO:0000313" key="8">
    <source>
        <dbReference type="EMBL" id="GBC99446.1"/>
    </source>
</evidence>
<dbReference type="Pfam" id="PF08240">
    <property type="entry name" value="ADH_N"/>
    <property type="match status" value="1"/>
</dbReference>
<gene>
    <name evidence="8" type="ORF">HRbin17_01970</name>
</gene>
<protein>
    <submittedName>
        <fullName evidence="8">S-(Hydroxymethyl)mycothiol dehydrogenase</fullName>
        <ecNumber evidence="8">1.1.1.306</ecNumber>
    </submittedName>
</protein>
<dbReference type="InterPro" id="IPR011032">
    <property type="entry name" value="GroES-like_sf"/>
</dbReference>
<evidence type="ECO:0000259" key="6">
    <source>
        <dbReference type="Pfam" id="PF00107"/>
    </source>
</evidence>
<accession>A0A2H5XE42</accession>
<organism evidence="8 9">
    <name type="scientific">Candidatus Fervidibacter japonicus</name>
    <dbReference type="NCBI Taxonomy" id="2035412"/>
    <lineage>
        <taxon>Bacteria</taxon>
        <taxon>Candidatus Fervidibacterota</taxon>
        <taxon>Candidatus Fervidibacter</taxon>
    </lineage>
</organism>
<proteinExistence type="inferred from homology"/>
<sequence length="350" mass="37637">MPSVVMRQVVFPAANAVELVTETVDLTPAPDEIVIRTLVSIISPGTELACLAGLADWAPFPFRPGYGAVGEVIAVGDAVSKIKVGDIILTHSNHASHAKARVIAVQVPDGLDPVKAVFARMADVSITALRVSNAELGDTVAVIGLGLVGNLAAQLFQLAGCRVIGIDRIPKRLDIARACGVERLINAAVADPVQTVKEWTDGAGCEVVVDATGNPQAALLAPQLAAKYGEVILLGSYFGRRLETNITELLERIHLSGYGCITFKGAHEWRYPVKEARDDLLPIERNAHLYKHSVERNAKITLRLIAEGRLKVEPLLTHRLPPEQCADAYAGLRDRADEFLGVVFDWRASA</sequence>
<evidence type="ECO:0000259" key="7">
    <source>
        <dbReference type="Pfam" id="PF08240"/>
    </source>
</evidence>
<dbReference type="PANTHER" id="PTHR43350:SF19">
    <property type="entry name" value="D-GULOSIDE 3-DEHYDROGENASE"/>
    <property type="match status" value="1"/>
</dbReference>
<evidence type="ECO:0000256" key="3">
    <source>
        <dbReference type="ARBA" id="ARBA00022723"/>
    </source>
</evidence>
<comment type="cofactor">
    <cofactor evidence="1">
        <name>Zn(2+)</name>
        <dbReference type="ChEBI" id="CHEBI:29105"/>
    </cofactor>
</comment>
<dbReference type="Pfam" id="PF00107">
    <property type="entry name" value="ADH_zinc_N"/>
    <property type="match status" value="1"/>
</dbReference>
<dbReference type="SUPFAM" id="SSF51735">
    <property type="entry name" value="NAD(P)-binding Rossmann-fold domains"/>
    <property type="match status" value="1"/>
</dbReference>
<feature type="domain" description="Alcohol dehydrogenase-like N-terminal" evidence="7">
    <location>
        <begin position="30"/>
        <end position="93"/>
    </location>
</feature>
<evidence type="ECO:0000256" key="5">
    <source>
        <dbReference type="ARBA" id="ARBA00023002"/>
    </source>
</evidence>
<dbReference type="EMBL" id="BEHT01000027">
    <property type="protein sequence ID" value="GBC99446.1"/>
    <property type="molecule type" value="Genomic_DNA"/>
</dbReference>
<evidence type="ECO:0000256" key="4">
    <source>
        <dbReference type="ARBA" id="ARBA00022833"/>
    </source>
</evidence>
<reference evidence="9" key="1">
    <citation type="submission" date="2017-09" db="EMBL/GenBank/DDBJ databases">
        <title>Metaegenomics of thermophilic ammonia-oxidizing enrichment culture.</title>
        <authorList>
            <person name="Kato S."/>
            <person name="Suzuki K."/>
        </authorList>
    </citation>
    <scope>NUCLEOTIDE SEQUENCE [LARGE SCALE GENOMIC DNA]</scope>
</reference>
<name>A0A2H5XE42_9BACT</name>
<dbReference type="CDD" id="cd08255">
    <property type="entry name" value="2-desacetyl-2-hydroxyethyl_bacteriochlorophyllide_like"/>
    <property type="match status" value="1"/>
</dbReference>
<dbReference type="Gene3D" id="3.90.180.10">
    <property type="entry name" value="Medium-chain alcohol dehydrogenases, catalytic domain"/>
    <property type="match status" value="2"/>
</dbReference>
<keyword evidence="4" id="KW-0862">Zinc</keyword>
<dbReference type="Gene3D" id="3.40.50.720">
    <property type="entry name" value="NAD(P)-binding Rossmann-like Domain"/>
    <property type="match status" value="1"/>
</dbReference>
<feature type="domain" description="Alcohol dehydrogenase-like C-terminal" evidence="6">
    <location>
        <begin position="148"/>
        <end position="270"/>
    </location>
</feature>